<proteinExistence type="predicted"/>
<dbReference type="GO" id="GO:0000981">
    <property type="term" value="F:DNA-binding transcription factor activity, RNA polymerase II-specific"/>
    <property type="evidence" value="ECO:0007669"/>
    <property type="project" value="InterPro"/>
</dbReference>
<feature type="compositionally biased region" description="Low complexity" evidence="8">
    <location>
        <begin position="104"/>
        <end position="118"/>
    </location>
</feature>
<keyword evidence="6" id="KW-0539">Nucleus</keyword>
<dbReference type="AlphaFoldDB" id="A0A8H4NUA2"/>
<evidence type="ECO:0000313" key="11">
    <source>
        <dbReference type="Proteomes" id="UP000605986"/>
    </source>
</evidence>
<dbReference type="PROSITE" id="PS00028">
    <property type="entry name" value="ZINC_FINGER_C2H2_1"/>
    <property type="match status" value="2"/>
</dbReference>
<evidence type="ECO:0000256" key="2">
    <source>
        <dbReference type="ARBA" id="ARBA00022723"/>
    </source>
</evidence>
<organism evidence="10 11">
    <name type="scientific">Fusarium austroafricanum</name>
    <dbReference type="NCBI Taxonomy" id="2364996"/>
    <lineage>
        <taxon>Eukaryota</taxon>
        <taxon>Fungi</taxon>
        <taxon>Dikarya</taxon>
        <taxon>Ascomycota</taxon>
        <taxon>Pezizomycotina</taxon>
        <taxon>Sordariomycetes</taxon>
        <taxon>Hypocreomycetidae</taxon>
        <taxon>Hypocreales</taxon>
        <taxon>Nectriaceae</taxon>
        <taxon>Fusarium</taxon>
        <taxon>Fusarium concolor species complex</taxon>
    </lineage>
</organism>
<dbReference type="GO" id="GO:0000785">
    <property type="term" value="C:chromatin"/>
    <property type="evidence" value="ECO:0007669"/>
    <property type="project" value="TreeGrafter"/>
</dbReference>
<keyword evidence="11" id="KW-1185">Reference proteome</keyword>
<keyword evidence="5" id="KW-0862">Zinc</keyword>
<dbReference type="SUPFAM" id="SSF57667">
    <property type="entry name" value="beta-beta-alpha zinc fingers"/>
    <property type="match status" value="1"/>
</dbReference>
<evidence type="ECO:0000256" key="4">
    <source>
        <dbReference type="ARBA" id="ARBA00022771"/>
    </source>
</evidence>
<dbReference type="InterPro" id="IPR036236">
    <property type="entry name" value="Znf_C2H2_sf"/>
</dbReference>
<accession>A0A8H4NUA2</accession>
<name>A0A8H4NUA2_9HYPO</name>
<dbReference type="GO" id="GO:0000978">
    <property type="term" value="F:RNA polymerase II cis-regulatory region sequence-specific DNA binding"/>
    <property type="evidence" value="ECO:0007669"/>
    <property type="project" value="InterPro"/>
</dbReference>
<dbReference type="InterPro" id="IPR051059">
    <property type="entry name" value="VerF-like"/>
</dbReference>
<dbReference type="OrthoDB" id="10018191at2759"/>
<feature type="domain" description="C2H2-type" evidence="9">
    <location>
        <begin position="2"/>
        <end position="29"/>
    </location>
</feature>
<dbReference type="GO" id="GO:0005634">
    <property type="term" value="C:nucleus"/>
    <property type="evidence" value="ECO:0007669"/>
    <property type="project" value="UniProtKB-SubCell"/>
</dbReference>
<evidence type="ECO:0000256" key="6">
    <source>
        <dbReference type="ARBA" id="ARBA00023242"/>
    </source>
</evidence>
<dbReference type="FunFam" id="3.30.160.60:FF:000100">
    <property type="entry name" value="Zinc finger 45-like"/>
    <property type="match status" value="1"/>
</dbReference>
<evidence type="ECO:0000256" key="7">
    <source>
        <dbReference type="PROSITE-ProRule" id="PRU00042"/>
    </source>
</evidence>
<evidence type="ECO:0000256" key="1">
    <source>
        <dbReference type="ARBA" id="ARBA00004123"/>
    </source>
</evidence>
<dbReference type="PANTHER" id="PTHR40626">
    <property type="entry name" value="MIP31509P"/>
    <property type="match status" value="1"/>
</dbReference>
<comment type="caution">
    <text evidence="10">The sequence shown here is derived from an EMBL/GenBank/DDBJ whole genome shotgun (WGS) entry which is preliminary data.</text>
</comment>
<dbReference type="SMART" id="SM00355">
    <property type="entry name" value="ZnF_C2H2"/>
    <property type="match status" value="2"/>
</dbReference>
<evidence type="ECO:0000256" key="8">
    <source>
        <dbReference type="SAM" id="MobiDB-lite"/>
    </source>
</evidence>
<keyword evidence="2" id="KW-0479">Metal-binding</keyword>
<evidence type="ECO:0000313" key="10">
    <source>
        <dbReference type="EMBL" id="KAF4447930.1"/>
    </source>
</evidence>
<dbReference type="GO" id="GO:0008270">
    <property type="term" value="F:zinc ion binding"/>
    <property type="evidence" value="ECO:0007669"/>
    <property type="project" value="UniProtKB-KW"/>
</dbReference>
<sequence length="803" mass="89349">MKSCSYCHRTFHKTEHLLRHERSHTGEKPYRCDTCGRGYARSDVLLRHVRYFHPSSSLHTRRRSSDIATGYKSRHRRQSLPTDSVTLHSTSQSESDPGLEAETEAIQQQEQVHDAAQQGSYSPISIGAQSSSTAQQAMSLDLDALAAVSMLQALHEQSTESTNSAGLVIKERLHPDGQAMNNYPAPFDHGDEASPLRFADDMVETALETTTPTLLTANAEFLGPEISLGERPTSLQCQSGQTINGNPYLDNALQYTGGLDLLQPNLSSLDFLDFNLGGNSPTTVRDTQTSGNDPVSSIPLERFAHVAALWPRNKTHEASQIASKVWDDIVDYRGDNICTDISISESSPNPTIGIENESRWGMDDEKRQDLIREFGSLGSTNPADFLPVRLLNLGLTIAFRQPHSLVPFIHQPTFSAKSASNSIIDDQAWKAWARTESFKRLIATLIMCDAWWASKLNAEPLIRTSVVLFEMPASINLFRSSSAKSWRGLQESGASTTTEPIEIQMYVTSLNLTPPQDTSPIGMTGLLSAIWIRILHHQRERASRSRLSIESNNDVKGMDQLSGCILATNESGNSMLRILGDIYIRYSRFLRYRNPNCIALWHFLNLTLLADIEIFELASGRDGAESAYTALHEISNWSQTWYARRACLHAAGIYIAMGRRRANDGIMLHSDMSLFRAALVLGLYVFMMQPNEPHDNPEAEPFELLEEIDWTSLDDPAAMISPRPMDDINDRWNNSASCFVKHGGIISFSGTVCEGGYNAAKMILLEFASLLEEVGKWNAKELSYILRIMSDSLIDVDDRLGGD</sequence>
<dbReference type="Gene3D" id="3.30.160.60">
    <property type="entry name" value="Classic Zinc Finger"/>
    <property type="match status" value="2"/>
</dbReference>
<comment type="subcellular location">
    <subcellularLocation>
        <location evidence="1">Nucleus</location>
    </subcellularLocation>
</comment>
<dbReference type="PANTHER" id="PTHR40626:SF11">
    <property type="entry name" value="ZINC FINGER PROTEIN YPR022C"/>
    <property type="match status" value="1"/>
</dbReference>
<dbReference type="EMBL" id="JAADJG010000368">
    <property type="protein sequence ID" value="KAF4447930.1"/>
    <property type="molecule type" value="Genomic_DNA"/>
</dbReference>
<reference evidence="10" key="1">
    <citation type="submission" date="2020-01" db="EMBL/GenBank/DDBJ databases">
        <title>Identification and distribution of gene clusters putatively required for synthesis of sphingolipid metabolism inhibitors in phylogenetically diverse species of the filamentous fungus Fusarium.</title>
        <authorList>
            <person name="Kim H.-S."/>
            <person name="Busman M."/>
            <person name="Brown D.W."/>
            <person name="Divon H."/>
            <person name="Uhlig S."/>
            <person name="Proctor R.H."/>
        </authorList>
    </citation>
    <scope>NUCLEOTIDE SEQUENCE</scope>
    <source>
        <strain evidence="10">NRRL 53441</strain>
    </source>
</reference>
<feature type="region of interest" description="Disordered" evidence="8">
    <location>
        <begin position="55"/>
        <end position="127"/>
    </location>
</feature>
<evidence type="ECO:0000256" key="5">
    <source>
        <dbReference type="ARBA" id="ARBA00022833"/>
    </source>
</evidence>
<keyword evidence="3" id="KW-0677">Repeat</keyword>
<evidence type="ECO:0000259" key="9">
    <source>
        <dbReference type="PROSITE" id="PS50157"/>
    </source>
</evidence>
<evidence type="ECO:0000256" key="3">
    <source>
        <dbReference type="ARBA" id="ARBA00022737"/>
    </source>
</evidence>
<feature type="compositionally biased region" description="Polar residues" evidence="8">
    <location>
        <begin position="79"/>
        <end position="95"/>
    </location>
</feature>
<dbReference type="PROSITE" id="PS50157">
    <property type="entry name" value="ZINC_FINGER_C2H2_2"/>
    <property type="match status" value="2"/>
</dbReference>
<gene>
    <name evidence="10" type="ORF">F53441_8589</name>
</gene>
<dbReference type="InterPro" id="IPR013087">
    <property type="entry name" value="Znf_C2H2_type"/>
</dbReference>
<dbReference type="Proteomes" id="UP000605986">
    <property type="component" value="Unassembled WGS sequence"/>
</dbReference>
<protein>
    <recommendedName>
        <fullName evidence="9">C2H2-type domain-containing protein</fullName>
    </recommendedName>
</protein>
<keyword evidence="4 7" id="KW-0863">Zinc-finger</keyword>
<feature type="domain" description="C2H2-type" evidence="9">
    <location>
        <begin position="30"/>
        <end position="64"/>
    </location>
</feature>